<dbReference type="CDD" id="cd00616">
    <property type="entry name" value="AHBA_syn"/>
    <property type="match status" value="1"/>
</dbReference>
<dbReference type="PANTHER" id="PTHR30244:SF34">
    <property type="entry name" value="DTDP-4-AMINO-4,6-DIDEOXYGALACTOSE TRANSAMINASE"/>
    <property type="match status" value="1"/>
</dbReference>
<protein>
    <submittedName>
        <fullName evidence="1">Uncharacterized protein</fullName>
    </submittedName>
</protein>
<dbReference type="Gene3D" id="3.40.640.10">
    <property type="entry name" value="Type I PLP-dependent aspartate aminotransferase-like (Major domain)"/>
    <property type="match status" value="1"/>
</dbReference>
<reference evidence="1" key="1">
    <citation type="journal article" date="2021" name="Proc. Natl. Acad. Sci. U.S.A.">
        <title>A Catalog of Tens of Thousands of Viruses from Human Metagenomes Reveals Hidden Associations with Chronic Diseases.</title>
        <authorList>
            <person name="Tisza M.J."/>
            <person name="Buck C.B."/>
        </authorList>
    </citation>
    <scope>NUCLEOTIDE SEQUENCE</scope>
    <source>
        <strain evidence="1">Ctcwu24</strain>
    </source>
</reference>
<sequence>MIQFAKPDITSAEILKVESTLKSGWLTGGPKVDAFRMEVAAISGADHAVCYDSCTAAMEMSLRVLGIGPGDEIITTPYTYSATAEVIRNVGAKIVFCDLKPGTFEMDYGKLPELITERTKAVMPVDYGGVPCRYGDLFQAISSKASLYHPSTPLQKSIGRVAVVADAAHSFGASYEGYPVGCVADFTCFSFHVLKPITTGGEGGAVVWRDFDNIDNDLLERRLALLGDHGQTGKNISGIHGREWEYDIALFGYNHIMTDVDAAAGLGQLDRMKELYSAREALTKLYYLNLPGSVEAALQHFGKDYTSSMHLFPIRIPGAGENERNKVFASLLDDGICCNVHYKPLPMFTAYIRDGFDIQDYPVAYDTYKNLITLPYHTHMTVDDVERVCAAVERAVKAL</sequence>
<dbReference type="PIRSF" id="PIRSF000390">
    <property type="entry name" value="PLP_StrS"/>
    <property type="match status" value="1"/>
</dbReference>
<accession>A0A8S5NG28</accession>
<dbReference type="Gene3D" id="3.90.1150.10">
    <property type="entry name" value="Aspartate Aminotransferase, domain 1"/>
    <property type="match status" value="1"/>
</dbReference>
<dbReference type="GO" id="GO:0030170">
    <property type="term" value="F:pyridoxal phosphate binding"/>
    <property type="evidence" value="ECO:0007669"/>
    <property type="project" value="TreeGrafter"/>
</dbReference>
<dbReference type="PANTHER" id="PTHR30244">
    <property type="entry name" value="TRANSAMINASE"/>
    <property type="match status" value="1"/>
</dbReference>
<dbReference type="Pfam" id="PF01041">
    <property type="entry name" value="DegT_DnrJ_EryC1"/>
    <property type="match status" value="1"/>
</dbReference>
<organism evidence="1">
    <name type="scientific">Myoviridae sp. ctcwu24</name>
    <dbReference type="NCBI Taxonomy" id="2826670"/>
    <lineage>
        <taxon>Viruses</taxon>
        <taxon>Duplodnaviria</taxon>
        <taxon>Heunggongvirae</taxon>
        <taxon>Uroviricota</taxon>
        <taxon>Caudoviricetes</taxon>
    </lineage>
</organism>
<dbReference type="InterPro" id="IPR000653">
    <property type="entry name" value="DegT/StrS_aminotransferase"/>
</dbReference>
<dbReference type="SUPFAM" id="SSF53383">
    <property type="entry name" value="PLP-dependent transferases"/>
    <property type="match status" value="1"/>
</dbReference>
<dbReference type="InterPro" id="IPR015422">
    <property type="entry name" value="PyrdxlP-dep_Trfase_small"/>
</dbReference>
<dbReference type="GO" id="GO:0000271">
    <property type="term" value="P:polysaccharide biosynthetic process"/>
    <property type="evidence" value="ECO:0007669"/>
    <property type="project" value="TreeGrafter"/>
</dbReference>
<dbReference type="InterPro" id="IPR015424">
    <property type="entry name" value="PyrdxlP-dep_Trfase"/>
</dbReference>
<dbReference type="GO" id="GO:0008483">
    <property type="term" value="F:transaminase activity"/>
    <property type="evidence" value="ECO:0007669"/>
    <property type="project" value="TreeGrafter"/>
</dbReference>
<name>A0A8S5NG28_9CAUD</name>
<dbReference type="InterPro" id="IPR015421">
    <property type="entry name" value="PyrdxlP-dep_Trfase_major"/>
</dbReference>
<proteinExistence type="predicted"/>
<evidence type="ECO:0000313" key="1">
    <source>
        <dbReference type="EMBL" id="DAD93789.1"/>
    </source>
</evidence>
<dbReference type="EMBL" id="BK015167">
    <property type="protein sequence ID" value="DAD93789.1"/>
    <property type="molecule type" value="Genomic_DNA"/>
</dbReference>